<dbReference type="Pfam" id="PF03592">
    <property type="entry name" value="Terminase_2"/>
    <property type="match status" value="1"/>
</dbReference>
<evidence type="ECO:0000313" key="1">
    <source>
        <dbReference type="EMBL" id="EXI78514.1"/>
    </source>
</evidence>
<dbReference type="STRING" id="1454003.AW10_02998"/>
<accession>A0A011QI61</accession>
<dbReference type="AlphaFoldDB" id="A0A011QI61"/>
<evidence type="ECO:0000313" key="2">
    <source>
        <dbReference type="Proteomes" id="UP000021816"/>
    </source>
</evidence>
<dbReference type="Proteomes" id="UP000021816">
    <property type="component" value="Unassembled WGS sequence"/>
</dbReference>
<dbReference type="InterPro" id="IPR005335">
    <property type="entry name" value="Terminase_ssu"/>
</dbReference>
<reference evidence="1 2" key="1">
    <citation type="submission" date="2014-02" db="EMBL/GenBank/DDBJ databases">
        <title>Expanding our view of genomic diversity in Candidatus Accumulibacter clades.</title>
        <authorList>
            <person name="Skennerton C.T."/>
            <person name="Barr J.J."/>
            <person name="Slater F.R."/>
            <person name="Bond P.L."/>
            <person name="Tyson G.W."/>
        </authorList>
    </citation>
    <scope>NUCLEOTIDE SEQUENCE [LARGE SCALE GENOMIC DNA]</scope>
    <source>
        <strain evidence="2">BA-92</strain>
    </source>
</reference>
<gene>
    <name evidence="1" type="ORF">AW10_02998</name>
</gene>
<dbReference type="PATRIC" id="fig|1454003.3.peg.3063"/>
<dbReference type="EMBL" id="JEMX01000068">
    <property type="protein sequence ID" value="EXI78514.1"/>
    <property type="molecule type" value="Genomic_DNA"/>
</dbReference>
<dbReference type="InterPro" id="IPR038713">
    <property type="entry name" value="Terminase_Gp1_N_sf"/>
</dbReference>
<dbReference type="Gene3D" id="1.10.10.1400">
    <property type="entry name" value="Terminase, small subunit, N-terminal DNA-binding domain, HTH motif"/>
    <property type="match status" value="1"/>
</dbReference>
<organism evidence="1 2">
    <name type="scientific">Candidatus Accumulibacter appositus</name>
    <dbReference type="NCBI Taxonomy" id="1454003"/>
    <lineage>
        <taxon>Bacteria</taxon>
        <taxon>Pseudomonadati</taxon>
        <taxon>Pseudomonadota</taxon>
        <taxon>Betaproteobacteria</taxon>
        <taxon>Candidatus Accumulibacter</taxon>
    </lineage>
</organism>
<name>A0A011QI61_9PROT</name>
<sequence length="159" mass="17164">MTPRQSRFVDEYLVDLVASKAAIRAGYSSRRASEIGYQLLQKTTVQNAITERMNARAQRTGITQDKVLADLEAVKQDAMSKTIGTDGNAVMASHAAALRAPELQGRHLGMWKDRLAATGEVSIADAIRQRVAGRSVQETSLVVSLVRAKEAPIGEQATG</sequence>
<protein>
    <submittedName>
        <fullName evidence="1">Terminase small subunit</fullName>
    </submittedName>
</protein>
<comment type="caution">
    <text evidence="1">The sequence shown here is derived from an EMBL/GenBank/DDBJ whole genome shotgun (WGS) entry which is preliminary data.</text>
</comment>
<proteinExistence type="predicted"/>
<dbReference type="GO" id="GO:0051276">
    <property type="term" value="P:chromosome organization"/>
    <property type="evidence" value="ECO:0007669"/>
    <property type="project" value="InterPro"/>
</dbReference>